<evidence type="ECO:0000259" key="6">
    <source>
        <dbReference type="PROSITE" id="PS51898"/>
    </source>
</evidence>
<dbReference type="InterPro" id="IPR002104">
    <property type="entry name" value="Integrase_catalytic"/>
</dbReference>
<name>A0A495RDI8_9GAMM</name>
<gene>
    <name evidence="8" type="ORF">DES39_1808</name>
</gene>
<dbReference type="PANTHER" id="PTHR30349:SF41">
    <property type="entry name" value="INTEGRASE_RECOMBINASE PROTEIN MJ0367-RELATED"/>
    <property type="match status" value="1"/>
</dbReference>
<keyword evidence="4" id="KW-0233">DNA recombination</keyword>
<feature type="domain" description="Tyr recombinase" evidence="6">
    <location>
        <begin position="109"/>
        <end position="307"/>
    </location>
</feature>
<sequence length="314" mass="37247">MSKLGKLSLRELLTMYFQHKELREDTKKSYVNVVRIFEKYYGNRVVIDDISVDTVLAFRHHVLHQKLNSHQTWNTYNRHFAALFNFAIEHSLTQSLNPFNKMKVKIITKKKKTLDITQIDHAIAFLESKVATETIKDFYYPTWFWRSVINTFRYTGIRLNQLIHIRLCDLDDKKILFLRGDGSKTHTERYVPLIDSLYHDLVQLKQQLVDKGVAQEQQLFNIYYFKSSKKCYNQMSAMRIHVFFQQLSQSLNYPVSPHRFRHTLASQLMKKPDRNIHLVKELLGHSSINTTLEYIEADMEQLKNCLLSYSNFSV</sequence>
<dbReference type="InterPro" id="IPR010998">
    <property type="entry name" value="Integrase_recombinase_N"/>
</dbReference>
<dbReference type="Gene3D" id="1.10.150.130">
    <property type="match status" value="1"/>
</dbReference>
<dbReference type="Pfam" id="PF13102">
    <property type="entry name" value="Phage_int_SAM_5"/>
    <property type="match status" value="1"/>
</dbReference>
<dbReference type="EMBL" id="RBWY01000003">
    <property type="protein sequence ID" value="RKS85294.1"/>
    <property type="molecule type" value="Genomic_DNA"/>
</dbReference>
<dbReference type="InterPro" id="IPR025269">
    <property type="entry name" value="SAM-like_dom"/>
</dbReference>
<protein>
    <submittedName>
        <fullName evidence="8">Site-specific recombinase XerD</fullName>
    </submittedName>
</protein>
<comment type="caution">
    <text evidence="8">The sequence shown here is derived from an EMBL/GenBank/DDBJ whole genome shotgun (WGS) entry which is preliminary data.</text>
</comment>
<dbReference type="PROSITE" id="PS51900">
    <property type="entry name" value="CB"/>
    <property type="match status" value="1"/>
</dbReference>
<dbReference type="InterPro" id="IPR013762">
    <property type="entry name" value="Integrase-like_cat_sf"/>
</dbReference>
<evidence type="ECO:0000313" key="9">
    <source>
        <dbReference type="Proteomes" id="UP000278542"/>
    </source>
</evidence>
<reference evidence="8 9" key="1">
    <citation type="submission" date="2018-10" db="EMBL/GenBank/DDBJ databases">
        <title>Genomic Encyclopedia of Type Strains, Phase IV (KMG-IV): sequencing the most valuable type-strain genomes for metagenomic binning, comparative biology and taxonomic classification.</title>
        <authorList>
            <person name="Goeker M."/>
        </authorList>
    </citation>
    <scope>NUCLEOTIDE SEQUENCE [LARGE SCALE GENOMIC DNA]</scope>
    <source>
        <strain evidence="8 9">DSM 22228</strain>
    </source>
</reference>
<dbReference type="GO" id="GO:0015074">
    <property type="term" value="P:DNA integration"/>
    <property type="evidence" value="ECO:0007669"/>
    <property type="project" value="UniProtKB-KW"/>
</dbReference>
<dbReference type="CDD" id="cd00397">
    <property type="entry name" value="DNA_BRE_C"/>
    <property type="match status" value="1"/>
</dbReference>
<keyword evidence="2" id="KW-0229">DNA integration</keyword>
<dbReference type="GO" id="GO:0003677">
    <property type="term" value="F:DNA binding"/>
    <property type="evidence" value="ECO:0007669"/>
    <property type="project" value="UniProtKB-UniRule"/>
</dbReference>
<proteinExistence type="inferred from homology"/>
<evidence type="ECO:0000256" key="2">
    <source>
        <dbReference type="ARBA" id="ARBA00022908"/>
    </source>
</evidence>
<dbReference type="PANTHER" id="PTHR30349">
    <property type="entry name" value="PHAGE INTEGRASE-RELATED"/>
    <property type="match status" value="1"/>
</dbReference>
<dbReference type="GO" id="GO:0006310">
    <property type="term" value="P:DNA recombination"/>
    <property type="evidence" value="ECO:0007669"/>
    <property type="project" value="UniProtKB-KW"/>
</dbReference>
<organism evidence="8 9">
    <name type="scientific">Orbus hercynius</name>
    <dbReference type="NCBI Taxonomy" id="593135"/>
    <lineage>
        <taxon>Bacteria</taxon>
        <taxon>Pseudomonadati</taxon>
        <taxon>Pseudomonadota</taxon>
        <taxon>Gammaproteobacteria</taxon>
        <taxon>Orbales</taxon>
        <taxon>Orbaceae</taxon>
        <taxon>Orbus</taxon>
    </lineage>
</organism>
<dbReference type="InterPro" id="IPR011010">
    <property type="entry name" value="DNA_brk_join_enz"/>
</dbReference>
<keyword evidence="3 5" id="KW-0238">DNA-binding</keyword>
<feature type="domain" description="Core-binding (CB)" evidence="7">
    <location>
        <begin position="7"/>
        <end position="88"/>
    </location>
</feature>
<dbReference type="OrthoDB" id="7064909at2"/>
<comment type="similarity">
    <text evidence="1">Belongs to the 'phage' integrase family.</text>
</comment>
<dbReference type="PROSITE" id="PS51898">
    <property type="entry name" value="TYR_RECOMBINASE"/>
    <property type="match status" value="1"/>
</dbReference>
<evidence type="ECO:0000313" key="8">
    <source>
        <dbReference type="EMBL" id="RKS85294.1"/>
    </source>
</evidence>
<evidence type="ECO:0000256" key="1">
    <source>
        <dbReference type="ARBA" id="ARBA00008857"/>
    </source>
</evidence>
<accession>A0A495RDI8</accession>
<dbReference type="SUPFAM" id="SSF56349">
    <property type="entry name" value="DNA breaking-rejoining enzymes"/>
    <property type="match status" value="1"/>
</dbReference>
<dbReference type="InterPro" id="IPR050090">
    <property type="entry name" value="Tyrosine_recombinase_XerCD"/>
</dbReference>
<keyword evidence="9" id="KW-1185">Reference proteome</keyword>
<dbReference type="Pfam" id="PF00589">
    <property type="entry name" value="Phage_integrase"/>
    <property type="match status" value="1"/>
</dbReference>
<dbReference type="Proteomes" id="UP000278542">
    <property type="component" value="Unassembled WGS sequence"/>
</dbReference>
<dbReference type="Gene3D" id="1.10.443.10">
    <property type="entry name" value="Intergrase catalytic core"/>
    <property type="match status" value="1"/>
</dbReference>
<evidence type="ECO:0000256" key="5">
    <source>
        <dbReference type="PROSITE-ProRule" id="PRU01248"/>
    </source>
</evidence>
<evidence type="ECO:0000256" key="3">
    <source>
        <dbReference type="ARBA" id="ARBA00023125"/>
    </source>
</evidence>
<evidence type="ECO:0000259" key="7">
    <source>
        <dbReference type="PROSITE" id="PS51900"/>
    </source>
</evidence>
<evidence type="ECO:0000256" key="4">
    <source>
        <dbReference type="ARBA" id="ARBA00023172"/>
    </source>
</evidence>
<dbReference type="RefSeq" id="WP_121145439.1">
    <property type="nucleotide sequence ID" value="NZ_RBWY01000003.1"/>
</dbReference>
<dbReference type="AlphaFoldDB" id="A0A495RDI8"/>
<dbReference type="InterPro" id="IPR044068">
    <property type="entry name" value="CB"/>
</dbReference>